<dbReference type="EMBL" id="BAAARE010000027">
    <property type="protein sequence ID" value="GAA2499783.1"/>
    <property type="molecule type" value="Genomic_DNA"/>
</dbReference>
<dbReference type="InterPro" id="IPR013525">
    <property type="entry name" value="ABC2_TM"/>
</dbReference>
<dbReference type="InterPro" id="IPR011049">
    <property type="entry name" value="Serralysin-like_metalloprot_C"/>
</dbReference>
<dbReference type="InterPro" id="IPR017500">
    <property type="entry name" value="Phage_infect_YhgE_N"/>
</dbReference>
<dbReference type="NCBIfam" id="TIGR03057">
    <property type="entry name" value="xxxLxxG_by_4"/>
    <property type="match status" value="3"/>
</dbReference>
<sequence>MNPVRLAVAELRRLTSSRLARLALAALVLIPTLYGGLYLYANHDPYGAFPQVPAAVVSDDTGTTLSTGEKLQVGAGVADHLVESKSFDWHRVSHAEALRGVDDGTYAFAVIMPKTFSADLASTAEMKPRQATVVLETNDANNYMTSMIGSQVIKQVSASVASEVSQTAASKLLLGFSQVHDQLVKAVDGSEKLRAGAAKADSGAHQLSSGATSLASGLHDLTSGARRLATGIGQAASGADSLEAGAGQLASGLGTLQSRTASLPSQTDKLADGAEQVAAGNRTIAGYGTKAATASSDLKRRVAADRASFLDSLRAQGLTDAQLSLVSARLDTIDGYVNRADSTIQSASSDLTRLSQGADQVATGARALANATPALTDGIASAHSGAVRLRDGASTLSSGLDTLRTGADQLATGADKAATGADSLASGATSLASGLDALSKGAIDLHAGLVKGRDSIPDPNDAQRKAMAQTIGNPVGVSTGSLSSAGSYGAGLAPLFMSLALWIGAYVLFLFVRPLSPRALATSQRSIRTALGGWLAPTLVGLVQVASLVLVVGRGVDIKIAHPVLAFLFLCFTSMTFVAILHALAARFGAVGKFLGLVFMVVQLVSAGGTFPWQTLPAPLQAVHHVVPMSHAVDGLRRLLYGADLGPVLGSLGVLTAYLVAALAVSTIAARRSRMWTPKRIKPALEL</sequence>
<dbReference type="InterPro" id="IPR023908">
    <property type="entry name" value="xxxLxxG_rpt"/>
</dbReference>
<feature type="transmembrane region" description="Helical" evidence="5">
    <location>
        <begin position="21"/>
        <end position="41"/>
    </location>
</feature>
<evidence type="ECO:0000313" key="7">
    <source>
        <dbReference type="EMBL" id="GAA2499783.1"/>
    </source>
</evidence>
<dbReference type="PANTHER" id="PTHR43077:SF5">
    <property type="entry name" value="PHAGE INFECTION PROTEIN"/>
    <property type="match status" value="1"/>
</dbReference>
<keyword evidence="3 5" id="KW-1133">Transmembrane helix</keyword>
<evidence type="ECO:0000256" key="5">
    <source>
        <dbReference type="SAM" id="Phobius"/>
    </source>
</evidence>
<evidence type="ECO:0000256" key="1">
    <source>
        <dbReference type="ARBA" id="ARBA00004141"/>
    </source>
</evidence>
<keyword evidence="4 5" id="KW-0472">Membrane</keyword>
<dbReference type="SUPFAM" id="SSF101967">
    <property type="entry name" value="Adhesin YadA, collagen-binding domain"/>
    <property type="match status" value="2"/>
</dbReference>
<organism evidence="7 8">
    <name type="scientific">Terrabacter carboxydivorans</name>
    <dbReference type="NCBI Taxonomy" id="619730"/>
    <lineage>
        <taxon>Bacteria</taxon>
        <taxon>Bacillati</taxon>
        <taxon>Actinomycetota</taxon>
        <taxon>Actinomycetes</taxon>
        <taxon>Micrococcales</taxon>
        <taxon>Intrasporangiaceae</taxon>
        <taxon>Terrabacter</taxon>
    </lineage>
</organism>
<feature type="transmembrane region" description="Helical" evidence="5">
    <location>
        <begin position="533"/>
        <end position="552"/>
    </location>
</feature>
<dbReference type="PANTHER" id="PTHR43077">
    <property type="entry name" value="TRANSPORT PERMEASE YVFS-RELATED"/>
    <property type="match status" value="1"/>
</dbReference>
<dbReference type="RefSeq" id="WP_344257117.1">
    <property type="nucleotide sequence ID" value="NZ_BAAARE010000027.1"/>
</dbReference>
<reference evidence="7 8" key="1">
    <citation type="journal article" date="2019" name="Int. J. Syst. Evol. Microbiol.">
        <title>The Global Catalogue of Microorganisms (GCM) 10K type strain sequencing project: providing services to taxonomists for standard genome sequencing and annotation.</title>
        <authorList>
            <consortium name="The Broad Institute Genomics Platform"/>
            <consortium name="The Broad Institute Genome Sequencing Center for Infectious Disease"/>
            <person name="Wu L."/>
            <person name="Ma J."/>
        </authorList>
    </citation>
    <scope>NUCLEOTIDE SEQUENCE [LARGE SCALE GENOMIC DNA]</scope>
    <source>
        <strain evidence="7 8">JCM 16259</strain>
    </source>
</reference>
<dbReference type="Gene3D" id="3.40.1710.10">
    <property type="entry name" value="abc type-2 transporter like domain"/>
    <property type="match status" value="1"/>
</dbReference>
<dbReference type="InterPro" id="IPR017501">
    <property type="entry name" value="Phage_infect_YhgE_C"/>
</dbReference>
<feature type="transmembrane region" description="Helical" evidence="5">
    <location>
        <begin position="488"/>
        <end position="512"/>
    </location>
</feature>
<evidence type="ECO:0000259" key="6">
    <source>
        <dbReference type="Pfam" id="PF12698"/>
    </source>
</evidence>
<feature type="domain" description="ABC-2 type transporter transmembrane" evidence="6">
    <location>
        <begin position="482"/>
        <end position="666"/>
    </location>
</feature>
<evidence type="ECO:0000256" key="2">
    <source>
        <dbReference type="ARBA" id="ARBA00022692"/>
    </source>
</evidence>
<comment type="caution">
    <text evidence="7">The sequence shown here is derived from an EMBL/GenBank/DDBJ whole genome shotgun (WGS) entry which is preliminary data.</text>
</comment>
<accession>A0ABN3MF57</accession>
<feature type="transmembrane region" description="Helical" evidence="5">
    <location>
        <begin position="594"/>
        <end position="613"/>
    </location>
</feature>
<dbReference type="InterPro" id="IPR051328">
    <property type="entry name" value="T7SS_ABC-Transporter"/>
</dbReference>
<dbReference type="NCBIfam" id="TIGR03062">
    <property type="entry name" value="pip_yhgE_Cterm"/>
    <property type="match status" value="1"/>
</dbReference>
<protein>
    <submittedName>
        <fullName evidence="7">YhgE/Pip domain-containing protein</fullName>
    </submittedName>
</protein>
<name>A0ABN3MF57_9MICO</name>
<dbReference type="NCBIfam" id="TIGR03061">
    <property type="entry name" value="pip_yhgE_Nterm"/>
    <property type="match status" value="1"/>
</dbReference>
<comment type="subcellular location">
    <subcellularLocation>
        <location evidence="1">Membrane</location>
        <topology evidence="1">Multi-pass membrane protein</topology>
    </subcellularLocation>
</comment>
<proteinExistence type="predicted"/>
<keyword evidence="2 5" id="KW-0812">Transmembrane</keyword>
<evidence type="ECO:0000256" key="4">
    <source>
        <dbReference type="ARBA" id="ARBA00023136"/>
    </source>
</evidence>
<dbReference type="Proteomes" id="UP001500730">
    <property type="component" value="Unassembled WGS sequence"/>
</dbReference>
<evidence type="ECO:0000256" key="3">
    <source>
        <dbReference type="ARBA" id="ARBA00022989"/>
    </source>
</evidence>
<dbReference type="Pfam" id="PF12698">
    <property type="entry name" value="ABC2_membrane_3"/>
    <property type="match status" value="1"/>
</dbReference>
<dbReference type="Gene3D" id="1.10.287.950">
    <property type="entry name" value="Methyl-accepting chemotaxis protein"/>
    <property type="match status" value="1"/>
</dbReference>
<feature type="transmembrane region" description="Helical" evidence="5">
    <location>
        <begin position="648"/>
        <end position="670"/>
    </location>
</feature>
<evidence type="ECO:0000313" key="8">
    <source>
        <dbReference type="Proteomes" id="UP001500730"/>
    </source>
</evidence>
<gene>
    <name evidence="7" type="ORF">GCM10009858_42620</name>
</gene>
<feature type="transmembrane region" description="Helical" evidence="5">
    <location>
        <begin position="564"/>
        <end position="585"/>
    </location>
</feature>
<keyword evidence="8" id="KW-1185">Reference proteome</keyword>